<evidence type="ECO:0000313" key="2">
    <source>
        <dbReference type="EMBL" id="TCC62396.1"/>
    </source>
</evidence>
<proteinExistence type="predicted"/>
<evidence type="ECO:0000313" key="3">
    <source>
        <dbReference type="Proteomes" id="UP000291144"/>
    </source>
</evidence>
<sequence>MRAYVETGVQMAMDDGTAAWVFDASRWGCCGQGVDEAAALRDLGAELGSDLEFVVVERVVGDEQAFERDLAPAREAERAATLEILEESRRETVALIASCSPEMLDFDDPDRVLPSFAGWRTVRQLAWHIADTESRYYLPSLGLPYREPLPDLADELKQSAEYVRRAVATIPADLVRRANGEVWTTVKVLRRLAWHERSELRTLRRLVALALRSM</sequence>
<name>A0A4R0KTC1_9ACTN</name>
<accession>A0A4R0KTC1</accession>
<dbReference type="OrthoDB" id="3837812at2"/>
<dbReference type="Gene3D" id="1.20.120.450">
    <property type="entry name" value="dinb family like domain"/>
    <property type="match status" value="1"/>
</dbReference>
<evidence type="ECO:0000259" key="1">
    <source>
        <dbReference type="Pfam" id="PF12867"/>
    </source>
</evidence>
<reference evidence="2 3" key="1">
    <citation type="submission" date="2019-02" db="EMBL/GenBank/DDBJ databases">
        <title>Kribbella capetownensis sp. nov. and Kribbella speibonae sp. nov., isolated from soil.</title>
        <authorList>
            <person name="Curtis S.M."/>
            <person name="Norton I."/>
            <person name="Everest G.J."/>
            <person name="Meyers P.R."/>
        </authorList>
    </citation>
    <scope>NUCLEOTIDE SEQUENCE [LARGE SCALE GENOMIC DNA]</scope>
    <source>
        <strain evidence="2 3">NRRL B-24813</strain>
    </source>
</reference>
<dbReference type="EMBL" id="SJKB01000004">
    <property type="protein sequence ID" value="TCC62396.1"/>
    <property type="molecule type" value="Genomic_DNA"/>
</dbReference>
<dbReference type="SUPFAM" id="SSF109854">
    <property type="entry name" value="DinB/YfiT-like putative metalloenzymes"/>
    <property type="match status" value="1"/>
</dbReference>
<dbReference type="AlphaFoldDB" id="A0A4R0KTC1"/>
<organism evidence="2 3">
    <name type="scientific">Kribbella pittospori</name>
    <dbReference type="NCBI Taxonomy" id="722689"/>
    <lineage>
        <taxon>Bacteria</taxon>
        <taxon>Bacillati</taxon>
        <taxon>Actinomycetota</taxon>
        <taxon>Actinomycetes</taxon>
        <taxon>Propionibacteriales</taxon>
        <taxon>Kribbellaceae</taxon>
        <taxon>Kribbella</taxon>
    </lineage>
</organism>
<dbReference type="Pfam" id="PF12867">
    <property type="entry name" value="DinB_2"/>
    <property type="match status" value="1"/>
</dbReference>
<comment type="caution">
    <text evidence="2">The sequence shown here is derived from an EMBL/GenBank/DDBJ whole genome shotgun (WGS) entry which is preliminary data.</text>
</comment>
<gene>
    <name evidence="2" type="ORF">E0H73_16420</name>
</gene>
<keyword evidence="3" id="KW-1185">Reference proteome</keyword>
<protein>
    <submittedName>
        <fullName evidence="2">DinB family protein</fullName>
    </submittedName>
</protein>
<feature type="domain" description="DinB-like" evidence="1">
    <location>
        <begin position="85"/>
        <end position="198"/>
    </location>
</feature>
<dbReference type="InterPro" id="IPR034660">
    <property type="entry name" value="DinB/YfiT-like"/>
</dbReference>
<dbReference type="InterPro" id="IPR024775">
    <property type="entry name" value="DinB-like"/>
</dbReference>
<dbReference type="Proteomes" id="UP000291144">
    <property type="component" value="Unassembled WGS sequence"/>
</dbReference>